<feature type="coiled-coil region" evidence="1">
    <location>
        <begin position="19"/>
        <end position="46"/>
    </location>
</feature>
<evidence type="ECO:0000313" key="4">
    <source>
        <dbReference type="EMBL" id="EAY19375.1"/>
    </source>
</evidence>
<reference evidence="4" key="1">
    <citation type="submission" date="2006-10" db="EMBL/GenBank/DDBJ databases">
        <authorList>
            <person name="Amadeo P."/>
            <person name="Zhao Q."/>
            <person name="Wortman J."/>
            <person name="Fraser-Liggett C."/>
            <person name="Carlton J."/>
        </authorList>
    </citation>
    <scope>NUCLEOTIDE SEQUENCE</scope>
    <source>
        <strain evidence="4">G3</strain>
    </source>
</reference>
<dbReference type="InParanoid" id="A2DJH5"/>
<dbReference type="VEuPathDB" id="TrichDB:TVAGG3_1036420"/>
<evidence type="ECO:0000256" key="3">
    <source>
        <dbReference type="SAM" id="SignalP"/>
    </source>
</evidence>
<dbReference type="Proteomes" id="UP000001542">
    <property type="component" value="Unassembled WGS sequence"/>
</dbReference>
<name>A2DJH5_TRIV3</name>
<protein>
    <submittedName>
        <fullName evidence="4">Uncharacterized protein</fullName>
    </submittedName>
</protein>
<gene>
    <name evidence="4" type="ORF">TVAG_100910</name>
</gene>
<keyword evidence="5" id="KW-1185">Reference proteome</keyword>
<keyword evidence="3" id="KW-0732">Signal</keyword>
<feature type="chain" id="PRO_5002643203" evidence="3">
    <location>
        <begin position="17"/>
        <end position="143"/>
    </location>
</feature>
<dbReference type="EMBL" id="DS113208">
    <property type="protein sequence ID" value="EAY19375.1"/>
    <property type="molecule type" value="Genomic_DNA"/>
</dbReference>
<dbReference type="KEGG" id="tva:5464890"/>
<sequence length="143" mass="16470">MLLYLFSLTRAAEIDAQSITEIYNEVLQLRKEVRELKALIKTKQTNALSPDRRGSFRYSRNDELPSNVISPDRLSSFRYSRNDELPSNVISPDRHSSFSYSRNDELPSDVINPERRKIVSLNLESNKKCKGKEILPGDRCPNP</sequence>
<evidence type="ECO:0000256" key="2">
    <source>
        <dbReference type="SAM" id="MobiDB-lite"/>
    </source>
</evidence>
<accession>A2DJH5</accession>
<evidence type="ECO:0000313" key="5">
    <source>
        <dbReference type="Proteomes" id="UP000001542"/>
    </source>
</evidence>
<dbReference type="AlphaFoldDB" id="A2DJH5"/>
<feature type="signal peptide" evidence="3">
    <location>
        <begin position="1"/>
        <end position="16"/>
    </location>
</feature>
<evidence type="ECO:0000256" key="1">
    <source>
        <dbReference type="SAM" id="Coils"/>
    </source>
</evidence>
<dbReference type="RefSeq" id="XP_001580361.1">
    <property type="nucleotide sequence ID" value="XM_001580311.1"/>
</dbReference>
<organism evidence="4 5">
    <name type="scientific">Trichomonas vaginalis (strain ATCC PRA-98 / G3)</name>
    <dbReference type="NCBI Taxonomy" id="412133"/>
    <lineage>
        <taxon>Eukaryota</taxon>
        <taxon>Metamonada</taxon>
        <taxon>Parabasalia</taxon>
        <taxon>Trichomonadida</taxon>
        <taxon>Trichomonadidae</taxon>
        <taxon>Trichomonas</taxon>
    </lineage>
</organism>
<keyword evidence="1" id="KW-0175">Coiled coil</keyword>
<reference evidence="4" key="2">
    <citation type="journal article" date="2007" name="Science">
        <title>Draft genome sequence of the sexually transmitted pathogen Trichomonas vaginalis.</title>
        <authorList>
            <person name="Carlton J.M."/>
            <person name="Hirt R.P."/>
            <person name="Silva J.C."/>
            <person name="Delcher A.L."/>
            <person name="Schatz M."/>
            <person name="Zhao Q."/>
            <person name="Wortman J.R."/>
            <person name="Bidwell S.L."/>
            <person name="Alsmark U.C.M."/>
            <person name="Besteiro S."/>
            <person name="Sicheritz-Ponten T."/>
            <person name="Noel C.J."/>
            <person name="Dacks J.B."/>
            <person name="Foster P.G."/>
            <person name="Simillion C."/>
            <person name="Van de Peer Y."/>
            <person name="Miranda-Saavedra D."/>
            <person name="Barton G.J."/>
            <person name="Westrop G.D."/>
            <person name="Mueller S."/>
            <person name="Dessi D."/>
            <person name="Fiori P.L."/>
            <person name="Ren Q."/>
            <person name="Paulsen I."/>
            <person name="Zhang H."/>
            <person name="Bastida-Corcuera F.D."/>
            <person name="Simoes-Barbosa A."/>
            <person name="Brown M.T."/>
            <person name="Hayes R.D."/>
            <person name="Mukherjee M."/>
            <person name="Okumura C.Y."/>
            <person name="Schneider R."/>
            <person name="Smith A.J."/>
            <person name="Vanacova S."/>
            <person name="Villalvazo M."/>
            <person name="Haas B.J."/>
            <person name="Pertea M."/>
            <person name="Feldblyum T.V."/>
            <person name="Utterback T.R."/>
            <person name="Shu C.L."/>
            <person name="Osoegawa K."/>
            <person name="de Jong P.J."/>
            <person name="Hrdy I."/>
            <person name="Horvathova L."/>
            <person name="Zubacova Z."/>
            <person name="Dolezal P."/>
            <person name="Malik S.B."/>
            <person name="Logsdon J.M. Jr."/>
            <person name="Henze K."/>
            <person name="Gupta A."/>
            <person name="Wang C.C."/>
            <person name="Dunne R.L."/>
            <person name="Upcroft J.A."/>
            <person name="Upcroft P."/>
            <person name="White O."/>
            <person name="Salzberg S.L."/>
            <person name="Tang P."/>
            <person name="Chiu C.-H."/>
            <person name="Lee Y.-S."/>
            <person name="Embley T.M."/>
            <person name="Coombs G.H."/>
            <person name="Mottram J.C."/>
            <person name="Tachezy J."/>
            <person name="Fraser-Liggett C.M."/>
            <person name="Johnson P.J."/>
        </authorList>
    </citation>
    <scope>NUCLEOTIDE SEQUENCE [LARGE SCALE GENOMIC DNA]</scope>
    <source>
        <strain evidence="4">G3</strain>
    </source>
</reference>
<proteinExistence type="predicted"/>
<dbReference type="VEuPathDB" id="TrichDB:TVAG_100910"/>
<feature type="region of interest" description="Disordered" evidence="2">
    <location>
        <begin position="83"/>
        <end position="111"/>
    </location>
</feature>